<dbReference type="AlphaFoldDB" id="A0A918P712"/>
<evidence type="ECO:0008006" key="5">
    <source>
        <dbReference type="Google" id="ProtNLM"/>
    </source>
</evidence>
<dbReference type="RefSeq" id="WP_189536780.1">
    <property type="nucleotide sequence ID" value="NZ_BMYX01000027.1"/>
</dbReference>
<dbReference type="InterPro" id="IPR011990">
    <property type="entry name" value="TPR-like_helical_dom_sf"/>
</dbReference>
<dbReference type="PANTHER" id="PTHR45586:SF1">
    <property type="entry name" value="LIPOPOLYSACCHARIDE ASSEMBLY PROTEIN B"/>
    <property type="match status" value="1"/>
</dbReference>
<organism evidence="3 4">
    <name type="scientific">Paludibacterium paludis</name>
    <dbReference type="NCBI Taxonomy" id="1225769"/>
    <lineage>
        <taxon>Bacteria</taxon>
        <taxon>Pseudomonadati</taxon>
        <taxon>Pseudomonadota</taxon>
        <taxon>Betaproteobacteria</taxon>
        <taxon>Neisseriales</taxon>
        <taxon>Chromobacteriaceae</taxon>
        <taxon>Paludibacterium</taxon>
    </lineage>
</organism>
<dbReference type="EMBL" id="BMYX01000027">
    <property type="protein sequence ID" value="GGY28936.1"/>
    <property type="molecule type" value="Genomic_DNA"/>
</dbReference>
<dbReference type="SUPFAM" id="SSF48452">
    <property type="entry name" value="TPR-like"/>
    <property type="match status" value="2"/>
</dbReference>
<dbReference type="Proteomes" id="UP000645257">
    <property type="component" value="Unassembled WGS sequence"/>
</dbReference>
<keyword evidence="2" id="KW-0802">TPR repeat</keyword>
<proteinExistence type="predicted"/>
<gene>
    <name evidence="3" type="ORF">GCM10011289_35140</name>
</gene>
<evidence type="ECO:0000313" key="3">
    <source>
        <dbReference type="EMBL" id="GGY28936.1"/>
    </source>
</evidence>
<dbReference type="SMART" id="SM00028">
    <property type="entry name" value="TPR"/>
    <property type="match status" value="4"/>
</dbReference>
<dbReference type="PANTHER" id="PTHR45586">
    <property type="entry name" value="TPR REPEAT-CONTAINING PROTEIN PA4667"/>
    <property type="match status" value="1"/>
</dbReference>
<dbReference type="Pfam" id="PF13432">
    <property type="entry name" value="TPR_16"/>
    <property type="match status" value="2"/>
</dbReference>
<sequence length="380" mass="41078">MTNDTSRRLDQWLAYLKADPDNPSLLLAVADAAYQEREFALAHGTASRLLEREPGHLEATSLLGLCELSLGHAGAAADHFARLVSDGHRAAPLLYNLAYALMLDGRDGEAEPWAREATDCEEIREMAAPLYATLLHRQGRVPEAIAFAEETLRQHPALAERFGQLATLYLDDSRWDDAERQARSVLGMAPRDPDANTVMGMIALSRQDTETAHRYFGVAMDNKPGSGRAAIGQGLGRMLDGDLHGAEERLAFAAQRLPGHIGTWHALAWCQFLDNRIADAKATFAHALELDRNFADSHGALAVIAIAEGRMEEARQACRRALGLDSGSFSGVFAQSLLLQAAGKEQEAAGLIARLSGTAILPDGSTLQQAVARALIARQS</sequence>
<dbReference type="Gene3D" id="1.25.40.10">
    <property type="entry name" value="Tetratricopeptide repeat domain"/>
    <property type="match status" value="2"/>
</dbReference>
<dbReference type="InterPro" id="IPR051012">
    <property type="entry name" value="CellSynth/LPSAsmb/PSIAsmb"/>
</dbReference>
<name>A0A918P712_9NEIS</name>
<evidence type="ECO:0000256" key="2">
    <source>
        <dbReference type="ARBA" id="ARBA00022803"/>
    </source>
</evidence>
<evidence type="ECO:0000313" key="4">
    <source>
        <dbReference type="Proteomes" id="UP000645257"/>
    </source>
</evidence>
<reference evidence="3" key="1">
    <citation type="journal article" date="2014" name="Int. J. Syst. Evol. Microbiol.">
        <title>Complete genome sequence of Corynebacterium casei LMG S-19264T (=DSM 44701T), isolated from a smear-ripened cheese.</title>
        <authorList>
            <consortium name="US DOE Joint Genome Institute (JGI-PGF)"/>
            <person name="Walter F."/>
            <person name="Albersmeier A."/>
            <person name="Kalinowski J."/>
            <person name="Ruckert C."/>
        </authorList>
    </citation>
    <scope>NUCLEOTIDE SEQUENCE</scope>
    <source>
        <strain evidence="3">KCTC 32182</strain>
    </source>
</reference>
<keyword evidence="1" id="KW-0677">Repeat</keyword>
<keyword evidence="4" id="KW-1185">Reference proteome</keyword>
<dbReference type="InterPro" id="IPR019734">
    <property type="entry name" value="TPR_rpt"/>
</dbReference>
<comment type="caution">
    <text evidence="3">The sequence shown here is derived from an EMBL/GenBank/DDBJ whole genome shotgun (WGS) entry which is preliminary data.</text>
</comment>
<accession>A0A918P712</accession>
<protein>
    <recommendedName>
        <fullName evidence="5">Tetratricopeptide repeat protein</fullName>
    </recommendedName>
</protein>
<reference evidence="3" key="2">
    <citation type="submission" date="2020-09" db="EMBL/GenBank/DDBJ databases">
        <authorList>
            <person name="Sun Q."/>
            <person name="Kim S."/>
        </authorList>
    </citation>
    <scope>NUCLEOTIDE SEQUENCE</scope>
    <source>
        <strain evidence="3">KCTC 32182</strain>
    </source>
</reference>
<dbReference type="Pfam" id="PF14559">
    <property type="entry name" value="TPR_19"/>
    <property type="match status" value="1"/>
</dbReference>
<evidence type="ECO:0000256" key="1">
    <source>
        <dbReference type="ARBA" id="ARBA00022737"/>
    </source>
</evidence>